<organism evidence="1 2">
    <name type="scientific">Bauhinia variegata</name>
    <name type="common">Purple orchid tree</name>
    <name type="synonym">Phanera variegata</name>
    <dbReference type="NCBI Taxonomy" id="167791"/>
    <lineage>
        <taxon>Eukaryota</taxon>
        <taxon>Viridiplantae</taxon>
        <taxon>Streptophyta</taxon>
        <taxon>Embryophyta</taxon>
        <taxon>Tracheophyta</taxon>
        <taxon>Spermatophyta</taxon>
        <taxon>Magnoliopsida</taxon>
        <taxon>eudicotyledons</taxon>
        <taxon>Gunneridae</taxon>
        <taxon>Pentapetalae</taxon>
        <taxon>rosids</taxon>
        <taxon>fabids</taxon>
        <taxon>Fabales</taxon>
        <taxon>Fabaceae</taxon>
        <taxon>Cercidoideae</taxon>
        <taxon>Cercideae</taxon>
        <taxon>Bauhiniinae</taxon>
        <taxon>Bauhinia</taxon>
    </lineage>
</organism>
<protein>
    <submittedName>
        <fullName evidence="1">Uncharacterized protein</fullName>
    </submittedName>
</protein>
<gene>
    <name evidence="1" type="ORF">L6164_035123</name>
</gene>
<evidence type="ECO:0000313" key="1">
    <source>
        <dbReference type="EMBL" id="KAI4301886.1"/>
    </source>
</evidence>
<dbReference type="EMBL" id="CM039438">
    <property type="protein sequence ID" value="KAI4301886.1"/>
    <property type="molecule type" value="Genomic_DNA"/>
</dbReference>
<keyword evidence="2" id="KW-1185">Reference proteome</keyword>
<reference evidence="1 2" key="1">
    <citation type="journal article" date="2022" name="DNA Res.">
        <title>Chromosomal-level genome assembly of the orchid tree Bauhinia variegata (Leguminosae; Cercidoideae) supports the allotetraploid origin hypothesis of Bauhinia.</title>
        <authorList>
            <person name="Zhong Y."/>
            <person name="Chen Y."/>
            <person name="Zheng D."/>
            <person name="Pang J."/>
            <person name="Liu Y."/>
            <person name="Luo S."/>
            <person name="Meng S."/>
            <person name="Qian L."/>
            <person name="Wei D."/>
            <person name="Dai S."/>
            <person name="Zhou R."/>
        </authorList>
    </citation>
    <scope>NUCLEOTIDE SEQUENCE [LARGE SCALE GENOMIC DNA]</scope>
    <source>
        <strain evidence="1">BV-YZ2020</strain>
    </source>
</reference>
<evidence type="ECO:0000313" key="2">
    <source>
        <dbReference type="Proteomes" id="UP000828941"/>
    </source>
</evidence>
<accession>A0ACB9KWT7</accession>
<sequence length="101" mass="11636">MKHLSLWSMWVYCRNVQLIGKTPLVYLNRVVDGCVAKIAAKLEMMEPCSSVKDRIGYSMIADAEEKGLIRPGEVSFSFVEIFLTCWFFEFILHLILILANF</sequence>
<name>A0ACB9KWT7_BAUVA</name>
<proteinExistence type="predicted"/>
<dbReference type="Proteomes" id="UP000828941">
    <property type="component" value="Chromosome 13"/>
</dbReference>
<comment type="caution">
    <text evidence="1">The sequence shown here is derived from an EMBL/GenBank/DDBJ whole genome shotgun (WGS) entry which is preliminary data.</text>
</comment>